<feature type="transmembrane region" description="Helical" evidence="1">
    <location>
        <begin position="12"/>
        <end position="29"/>
    </location>
</feature>
<reference evidence="2 3" key="1">
    <citation type="submission" date="2013-07" db="EMBL/GenBank/DDBJ databases">
        <title>Comparative Genomic and Metabolomic Analysis of Twelve Strains of Pseudoalteromonas luteoviolacea.</title>
        <authorList>
            <person name="Vynne N.G."/>
            <person name="Mansson M."/>
            <person name="Gram L."/>
        </authorList>
    </citation>
    <scope>NUCLEOTIDE SEQUENCE [LARGE SCALE GENOMIC DNA]</scope>
    <source>
        <strain evidence="2 3">DSM 6061</strain>
    </source>
</reference>
<organism evidence="2 3">
    <name type="scientific">Pseudoalteromonas luteoviolacea DSM 6061</name>
    <dbReference type="NCBI Taxonomy" id="1365250"/>
    <lineage>
        <taxon>Bacteria</taxon>
        <taxon>Pseudomonadati</taxon>
        <taxon>Pseudomonadota</taxon>
        <taxon>Gammaproteobacteria</taxon>
        <taxon>Alteromonadales</taxon>
        <taxon>Pseudoalteromonadaceae</taxon>
        <taxon>Pseudoalteromonas</taxon>
    </lineage>
</organism>
<protein>
    <submittedName>
        <fullName evidence="2">Uncharacterized protein</fullName>
    </submittedName>
</protein>
<keyword evidence="1" id="KW-0472">Membrane</keyword>
<accession>A0A166YQ23</accession>
<keyword evidence="1" id="KW-1133">Transmembrane helix</keyword>
<dbReference type="EMBL" id="AUYB01000080">
    <property type="protein sequence ID" value="KZN43252.1"/>
    <property type="molecule type" value="Genomic_DNA"/>
</dbReference>
<dbReference type="RefSeq" id="WP_063358960.1">
    <property type="nucleotide sequence ID" value="NZ_AQHB01000019.1"/>
</dbReference>
<sequence>MFSMNDAMRRLPQFIPILAVLALVIFMFFRHNFFSQEATVSDTRYHEVDYVGITSSLKGGTYSQLKDKQSGFKFIVNYYPFERLSEQKLDNLRVGIVDVPGEHAFHHLVFVATEGEVLLDELSGIEQLNKENEEQLAEHIYLLIISFVIIFAIKTYTRKR</sequence>
<dbReference type="PATRIC" id="fig|1365250.3.peg.802"/>
<dbReference type="AlphaFoldDB" id="A0A166YQ23"/>
<comment type="caution">
    <text evidence="2">The sequence shown here is derived from an EMBL/GenBank/DDBJ whole genome shotgun (WGS) entry which is preliminary data.</text>
</comment>
<evidence type="ECO:0000313" key="2">
    <source>
        <dbReference type="EMBL" id="KZN43252.1"/>
    </source>
</evidence>
<evidence type="ECO:0000313" key="3">
    <source>
        <dbReference type="Proteomes" id="UP000076643"/>
    </source>
</evidence>
<name>A0A166YQ23_9GAMM</name>
<proteinExistence type="predicted"/>
<feature type="transmembrane region" description="Helical" evidence="1">
    <location>
        <begin position="139"/>
        <end position="157"/>
    </location>
</feature>
<evidence type="ECO:0000256" key="1">
    <source>
        <dbReference type="SAM" id="Phobius"/>
    </source>
</evidence>
<keyword evidence="3" id="KW-1185">Reference proteome</keyword>
<dbReference type="Proteomes" id="UP000076643">
    <property type="component" value="Unassembled WGS sequence"/>
</dbReference>
<gene>
    <name evidence="2" type="ORF">N475_09115</name>
</gene>
<keyword evidence="1" id="KW-0812">Transmembrane</keyword>